<dbReference type="CDD" id="cd20704">
    <property type="entry name" value="Orc3"/>
    <property type="match status" value="1"/>
</dbReference>
<dbReference type="GO" id="GO:0006270">
    <property type="term" value="P:DNA replication initiation"/>
    <property type="evidence" value="ECO:0007669"/>
    <property type="project" value="TreeGrafter"/>
</dbReference>
<evidence type="ECO:0000313" key="9">
    <source>
        <dbReference type="EMBL" id="KKY28536.1"/>
    </source>
</evidence>
<evidence type="ECO:0000259" key="7">
    <source>
        <dbReference type="Pfam" id="PF07034"/>
    </source>
</evidence>
<evidence type="ECO:0000256" key="3">
    <source>
        <dbReference type="ARBA" id="ARBA00022705"/>
    </source>
</evidence>
<dbReference type="GO" id="GO:0005664">
    <property type="term" value="C:nuclear origin of replication recognition complex"/>
    <property type="evidence" value="ECO:0007669"/>
    <property type="project" value="InterPro"/>
</dbReference>
<dbReference type="Pfam" id="PF18137">
    <property type="entry name" value="WHD_ORC"/>
    <property type="match status" value="1"/>
</dbReference>
<feature type="region of interest" description="Disordered" evidence="6">
    <location>
        <begin position="660"/>
        <end position="679"/>
    </location>
</feature>
<dbReference type="EMBL" id="LCWF01000012">
    <property type="protein sequence ID" value="KKY28536.1"/>
    <property type="molecule type" value="Genomic_DNA"/>
</dbReference>
<comment type="caution">
    <text evidence="9">The sequence shown here is derived from an EMBL/GenBank/DDBJ whole genome shotgun (WGS) entry which is preliminary data.</text>
</comment>
<dbReference type="GO" id="GO:0003688">
    <property type="term" value="F:DNA replication origin binding"/>
    <property type="evidence" value="ECO:0007669"/>
    <property type="project" value="TreeGrafter"/>
</dbReference>
<protein>
    <submittedName>
        <fullName evidence="9">Putative origin recognition complex subunit</fullName>
    </submittedName>
</protein>
<proteinExistence type="inferred from homology"/>
<dbReference type="InterPro" id="IPR020795">
    <property type="entry name" value="ORC3"/>
</dbReference>
<name>A0A0G2F2N3_PHACM</name>
<dbReference type="Proteomes" id="UP000053317">
    <property type="component" value="Unassembled WGS sequence"/>
</dbReference>
<evidence type="ECO:0000259" key="8">
    <source>
        <dbReference type="Pfam" id="PF18137"/>
    </source>
</evidence>
<dbReference type="Pfam" id="PF07034">
    <property type="entry name" value="ORC3_N"/>
    <property type="match status" value="1"/>
</dbReference>
<dbReference type="AlphaFoldDB" id="A0A0G2F2N3"/>
<keyword evidence="10" id="KW-1185">Reference proteome</keyword>
<evidence type="ECO:0000256" key="4">
    <source>
        <dbReference type="ARBA" id="ARBA00023125"/>
    </source>
</evidence>
<comment type="subcellular location">
    <subcellularLocation>
        <location evidence="1">Nucleus</location>
    </subcellularLocation>
</comment>
<evidence type="ECO:0000256" key="6">
    <source>
        <dbReference type="SAM" id="MobiDB-lite"/>
    </source>
</evidence>
<evidence type="ECO:0000313" key="10">
    <source>
        <dbReference type="Proteomes" id="UP000053317"/>
    </source>
</evidence>
<dbReference type="GO" id="GO:0031261">
    <property type="term" value="C:DNA replication preinitiation complex"/>
    <property type="evidence" value="ECO:0007669"/>
    <property type="project" value="TreeGrafter"/>
</dbReference>
<dbReference type="OrthoDB" id="10265211at2759"/>
<accession>A0A0G2F2N3</accession>
<evidence type="ECO:0000256" key="2">
    <source>
        <dbReference type="ARBA" id="ARBA00010977"/>
    </source>
</evidence>
<sequence length="722" mass="81630">MWRSMNRRYAGTYSNGKLGRVQLIAQQQELTLAKLIMSINGELIIDEQIAHGDLSLDDFAHQAVYVFAPTQFEESDRPKKRQKPSNAAKAVRDEDYTYPRLSSGKESSEYSTGRQNAFHHAWSNVDSSISPILNRFDLKAVKELNKFVRDARPDAADGSEQATNLKLALKAIIRGVIVRAEGVDGYHTFFNDHKKSVPLNYDLELLHRFVKAKGFQRIVISFTDSEAFEINLLAELLSVLRAWEDRIPFVILFQVATSADVFEARLPSSTVQMLYGKKFQPQSHNNSFQDMFRTMCLSDTTLVWFGTDATKALLEQSKEQTTTPESLALSFKVLDQLLPPIGSANLFKPANMEEMERLSESIRITASFRCYTEEKLNARDAKTARRLLEDDHFLLVEASRAIQTGRAAMLSFCKALSGFEKLFNKVHTSKSRPLFTDLYLAALAGNFTESLAYRELMLFLKKLPSHVLLELLLELDWPESRLNLELENLADDLQDLINNSDSPTGVIRSAHDLSSSTHTTVSHNDNKISLSSAPKMATDIESKYTNIVNRYHDHITSYFSEALQNVGDLFMSEVFTYTGKTPLSSAFSPRPRFAIERALSLPSDYLGCECCQGIRDDEVRASQPPTAILWRLWCEAGALVNVRDLWEAFWNVLKSGDHATNDATNEDDESHEQEGDAREGAMNERLALTLFYRSMAELRMLGFVRQTKKKIDCVAKSAWKGL</sequence>
<organism evidence="9 10">
    <name type="scientific">Phaeomoniella chlamydospora</name>
    <name type="common">Phaeoacremonium chlamydosporum</name>
    <dbReference type="NCBI Taxonomy" id="158046"/>
    <lineage>
        <taxon>Eukaryota</taxon>
        <taxon>Fungi</taxon>
        <taxon>Dikarya</taxon>
        <taxon>Ascomycota</taxon>
        <taxon>Pezizomycotina</taxon>
        <taxon>Eurotiomycetes</taxon>
        <taxon>Chaetothyriomycetidae</taxon>
        <taxon>Phaeomoniellales</taxon>
        <taxon>Phaeomoniellaceae</taxon>
        <taxon>Phaeomoniella</taxon>
    </lineage>
</organism>
<evidence type="ECO:0000256" key="5">
    <source>
        <dbReference type="ARBA" id="ARBA00023242"/>
    </source>
</evidence>
<feature type="domain" description="Origin recognition complex subunit 3 winged helix C-terminal" evidence="8">
    <location>
        <begin position="592"/>
        <end position="719"/>
    </location>
</feature>
<keyword evidence="3" id="KW-0235">DNA replication</keyword>
<dbReference type="PANTHER" id="PTHR12748:SF0">
    <property type="entry name" value="ORIGIN RECOGNITION COMPLEX SUBUNIT 3"/>
    <property type="match status" value="1"/>
</dbReference>
<dbReference type="GO" id="GO:0005656">
    <property type="term" value="C:nuclear pre-replicative complex"/>
    <property type="evidence" value="ECO:0007669"/>
    <property type="project" value="TreeGrafter"/>
</dbReference>
<keyword evidence="5" id="KW-0539">Nucleus</keyword>
<keyword evidence="4" id="KW-0238">DNA-binding</keyword>
<comment type="similarity">
    <text evidence="2">Belongs to the ORC3 family.</text>
</comment>
<feature type="region of interest" description="Disordered" evidence="6">
    <location>
        <begin position="73"/>
        <end position="112"/>
    </location>
</feature>
<feature type="domain" description="Origin recognition complex subunit 3 N-terminal" evidence="7">
    <location>
        <begin position="162"/>
        <end position="316"/>
    </location>
</feature>
<dbReference type="InterPro" id="IPR040855">
    <property type="entry name" value="ORC_WH_C"/>
</dbReference>
<gene>
    <name evidence="9" type="ORF">UCRPC4_g00525</name>
</gene>
<reference evidence="9 10" key="1">
    <citation type="submission" date="2015-05" db="EMBL/GenBank/DDBJ databases">
        <title>Distinctive expansion of gene families associated with plant cell wall degradation and secondary metabolism in the genomes of grapevine trunk pathogens.</title>
        <authorList>
            <person name="Lawrence D.P."/>
            <person name="Travadon R."/>
            <person name="Rolshausen P.E."/>
            <person name="Baumgartner K."/>
        </authorList>
    </citation>
    <scope>NUCLEOTIDE SEQUENCE [LARGE SCALE GENOMIC DNA]</scope>
    <source>
        <strain evidence="9">UCRPC4</strain>
    </source>
</reference>
<reference evidence="9 10" key="2">
    <citation type="submission" date="2015-05" db="EMBL/GenBank/DDBJ databases">
        <authorList>
            <person name="Morales-Cruz A."/>
            <person name="Amrine K.C."/>
            <person name="Cantu D."/>
        </authorList>
    </citation>
    <scope>NUCLEOTIDE SEQUENCE [LARGE SCALE GENOMIC DNA]</scope>
    <source>
        <strain evidence="9">UCRPC4</strain>
    </source>
</reference>
<dbReference type="PANTHER" id="PTHR12748">
    <property type="entry name" value="ORIGIN RECOGNITION COMPLEX SUBUNIT 3"/>
    <property type="match status" value="1"/>
</dbReference>
<evidence type="ECO:0000256" key="1">
    <source>
        <dbReference type="ARBA" id="ARBA00004123"/>
    </source>
</evidence>
<dbReference type="InterPro" id="IPR045667">
    <property type="entry name" value="ORC3_N"/>
</dbReference>